<organism evidence="3 4">
    <name type="scientific">Suillus fuscotomentosus</name>
    <dbReference type="NCBI Taxonomy" id="1912939"/>
    <lineage>
        <taxon>Eukaryota</taxon>
        <taxon>Fungi</taxon>
        <taxon>Dikarya</taxon>
        <taxon>Basidiomycota</taxon>
        <taxon>Agaricomycotina</taxon>
        <taxon>Agaricomycetes</taxon>
        <taxon>Agaricomycetidae</taxon>
        <taxon>Boletales</taxon>
        <taxon>Suillineae</taxon>
        <taxon>Suillaceae</taxon>
        <taxon>Suillus</taxon>
    </lineage>
</organism>
<dbReference type="EMBL" id="JABBWK010000008">
    <property type="protein sequence ID" value="KAG1905080.1"/>
    <property type="molecule type" value="Genomic_DNA"/>
</dbReference>
<gene>
    <name evidence="3" type="ORF">F5891DRAFT_976640</name>
</gene>
<name>A0AAD4EF41_9AGAM</name>
<keyword evidence="1" id="KW-0378">Hydrolase</keyword>
<dbReference type="AlphaFoldDB" id="A0AAD4EF41"/>
<dbReference type="RefSeq" id="XP_041230655.1">
    <property type="nucleotide sequence ID" value="XM_041376633.1"/>
</dbReference>
<evidence type="ECO:0000313" key="3">
    <source>
        <dbReference type="EMBL" id="KAG1905080.1"/>
    </source>
</evidence>
<evidence type="ECO:0000256" key="1">
    <source>
        <dbReference type="ARBA" id="ARBA00022801"/>
    </source>
</evidence>
<reference evidence="3" key="1">
    <citation type="journal article" date="2020" name="New Phytol.">
        <title>Comparative genomics reveals dynamic genome evolution in host specialist ectomycorrhizal fungi.</title>
        <authorList>
            <person name="Lofgren L.A."/>
            <person name="Nguyen N.H."/>
            <person name="Vilgalys R."/>
            <person name="Ruytinx J."/>
            <person name="Liao H.L."/>
            <person name="Branco S."/>
            <person name="Kuo A."/>
            <person name="LaButti K."/>
            <person name="Lipzen A."/>
            <person name="Andreopoulos W."/>
            <person name="Pangilinan J."/>
            <person name="Riley R."/>
            <person name="Hundley H."/>
            <person name="Na H."/>
            <person name="Barry K."/>
            <person name="Grigoriev I.V."/>
            <person name="Stajich J.E."/>
            <person name="Kennedy P.G."/>
        </authorList>
    </citation>
    <scope>NUCLEOTIDE SEQUENCE</scope>
    <source>
        <strain evidence="3">FC203</strain>
    </source>
</reference>
<dbReference type="GO" id="GO:0008081">
    <property type="term" value="F:phosphoric diester hydrolase activity"/>
    <property type="evidence" value="ECO:0007669"/>
    <property type="project" value="TreeGrafter"/>
</dbReference>
<keyword evidence="4" id="KW-1185">Reference proteome</keyword>
<protein>
    <submittedName>
        <fullName evidence="3">Uncharacterized protein</fullName>
    </submittedName>
</protein>
<dbReference type="PANTHER" id="PTHR10340:SF27">
    <property type="entry name" value="ACL091CP"/>
    <property type="match status" value="1"/>
</dbReference>
<keyword evidence="2" id="KW-0325">Glycoprotein</keyword>
<dbReference type="Proteomes" id="UP001195769">
    <property type="component" value="Unassembled WGS sequence"/>
</dbReference>
<sequence length="291" mass="32935">MVKRAGGLRVISLDTNLLCEAKCLTGMSAHKLVGYRPNYFNYINSSEPDVSVILRFLTDELLDAEDAGDRVWIIGHVVSSWDGSNPLLNPANLSSALVYQIWKSYVDDYPALCSQTQFGPTFEFEYSTREAYGGNITWGAADPLNVAWWHLVTERIEVDPTLMEAFNSYQGKGSILTPPCTGECILMPEISWRKQVKVVLMILVVLAWVTIFANSTHKYVVLEGPPPHQQYPRSDREVDAYWMSGTILFFPYQHPSERVVHGMMVADFPRLEDLCDSERYVLDHTISTNVD</sequence>
<dbReference type="GeneID" id="64670931"/>
<comment type="caution">
    <text evidence="3">The sequence shown here is derived from an EMBL/GenBank/DDBJ whole genome shotgun (WGS) entry which is preliminary data.</text>
</comment>
<proteinExistence type="predicted"/>
<dbReference type="GO" id="GO:0005615">
    <property type="term" value="C:extracellular space"/>
    <property type="evidence" value="ECO:0007669"/>
    <property type="project" value="TreeGrafter"/>
</dbReference>
<dbReference type="PANTHER" id="PTHR10340">
    <property type="entry name" value="SPHINGOMYELIN PHOSPHODIESTERASE"/>
    <property type="match status" value="1"/>
</dbReference>
<evidence type="ECO:0000256" key="2">
    <source>
        <dbReference type="ARBA" id="ARBA00023180"/>
    </source>
</evidence>
<accession>A0AAD4EF41</accession>
<evidence type="ECO:0000313" key="4">
    <source>
        <dbReference type="Proteomes" id="UP001195769"/>
    </source>
</evidence>